<keyword evidence="1" id="KW-0472">Membrane</keyword>
<accession>A0A5M9JWA8</accession>
<feature type="transmembrane region" description="Helical" evidence="1">
    <location>
        <begin position="88"/>
        <end position="121"/>
    </location>
</feature>
<evidence type="ECO:0000313" key="2">
    <source>
        <dbReference type="EMBL" id="KAA8572166.1"/>
    </source>
</evidence>
<dbReference type="AlphaFoldDB" id="A0A5M9JWA8"/>
<feature type="transmembrane region" description="Helical" evidence="1">
    <location>
        <begin position="156"/>
        <end position="182"/>
    </location>
</feature>
<organism evidence="2 3">
    <name type="scientific">Monilinia fructicola</name>
    <name type="common">Brown rot fungus</name>
    <name type="synonym">Ciboria fructicola</name>
    <dbReference type="NCBI Taxonomy" id="38448"/>
    <lineage>
        <taxon>Eukaryota</taxon>
        <taxon>Fungi</taxon>
        <taxon>Dikarya</taxon>
        <taxon>Ascomycota</taxon>
        <taxon>Pezizomycotina</taxon>
        <taxon>Leotiomycetes</taxon>
        <taxon>Helotiales</taxon>
        <taxon>Sclerotiniaceae</taxon>
        <taxon>Monilinia</taxon>
    </lineage>
</organism>
<dbReference type="Proteomes" id="UP000322873">
    <property type="component" value="Unassembled WGS sequence"/>
</dbReference>
<reference evidence="2 3" key="1">
    <citation type="submission" date="2019-06" db="EMBL/GenBank/DDBJ databases">
        <title>Genome Sequence of the Brown Rot Fungal Pathogen Monilinia fructicola.</title>
        <authorList>
            <person name="De Miccolis Angelini R.M."/>
            <person name="Landi L."/>
            <person name="Abate D."/>
            <person name="Pollastro S."/>
            <person name="Romanazzi G."/>
            <person name="Faretra F."/>
        </authorList>
    </citation>
    <scope>NUCLEOTIDE SEQUENCE [LARGE SCALE GENOMIC DNA]</scope>
    <source>
        <strain evidence="2 3">Mfrc123</strain>
    </source>
</reference>
<dbReference type="EMBL" id="VICG01000005">
    <property type="protein sequence ID" value="KAA8572166.1"/>
    <property type="molecule type" value="Genomic_DNA"/>
</dbReference>
<evidence type="ECO:0008006" key="4">
    <source>
        <dbReference type="Google" id="ProtNLM"/>
    </source>
</evidence>
<protein>
    <recommendedName>
        <fullName evidence="4">Transmembrane protein</fullName>
    </recommendedName>
</protein>
<gene>
    <name evidence="2" type="ORF">EYC84_002078</name>
</gene>
<keyword evidence="3" id="KW-1185">Reference proteome</keyword>
<evidence type="ECO:0000313" key="3">
    <source>
        <dbReference type="Proteomes" id="UP000322873"/>
    </source>
</evidence>
<keyword evidence="1" id="KW-1133">Transmembrane helix</keyword>
<sequence length="193" mass="22945">MFRIERWKARKLLSIVLVKPTKPFSFKLSTVLKWDGGELPEVDLLKKNKKIKNKNQTKTKNMIKIRIRIQIKIEGRFSAWFHKENGEIFIYLILVWFGLVWFDLICLGLIWVEAFFFFFLLPFSPLPLIDDYSLDYLSKLNKCEFDVWMDGWVDGWMGIVVKVVCFGWGDLFVALAVLYRYWLVDGWIDGLMD</sequence>
<proteinExistence type="predicted"/>
<keyword evidence="1" id="KW-0812">Transmembrane</keyword>
<name>A0A5M9JWA8_MONFR</name>
<comment type="caution">
    <text evidence="2">The sequence shown here is derived from an EMBL/GenBank/DDBJ whole genome shotgun (WGS) entry which is preliminary data.</text>
</comment>
<evidence type="ECO:0000256" key="1">
    <source>
        <dbReference type="SAM" id="Phobius"/>
    </source>
</evidence>